<dbReference type="Gene3D" id="3.30.420.10">
    <property type="entry name" value="Ribonuclease H-like superfamily/Ribonuclease H"/>
    <property type="match status" value="1"/>
</dbReference>
<proteinExistence type="predicted"/>
<keyword evidence="2" id="KW-0694">RNA-binding</keyword>
<dbReference type="InterPro" id="IPR003100">
    <property type="entry name" value="PAZ_dom"/>
</dbReference>
<name>A0AAW0IBZ5_MYOGA</name>
<dbReference type="InterPro" id="IPR036397">
    <property type="entry name" value="RNaseH_sf"/>
</dbReference>
<dbReference type="PROSITE" id="PS50821">
    <property type="entry name" value="PAZ"/>
    <property type="match status" value="1"/>
</dbReference>
<dbReference type="SUPFAM" id="SSF53098">
    <property type="entry name" value="Ribonuclease H-like"/>
    <property type="match status" value="1"/>
</dbReference>
<evidence type="ECO:0000259" key="5">
    <source>
        <dbReference type="PROSITE" id="PS50822"/>
    </source>
</evidence>
<dbReference type="GO" id="GO:0031047">
    <property type="term" value="P:regulatory ncRNA-mediated gene silencing"/>
    <property type="evidence" value="ECO:0007669"/>
    <property type="project" value="UniProtKB-KW"/>
</dbReference>
<feature type="domain" description="Piwi" evidence="5">
    <location>
        <begin position="280"/>
        <end position="567"/>
    </location>
</feature>
<reference evidence="6 7" key="1">
    <citation type="journal article" date="2023" name="bioRxiv">
        <title>Conserved and derived expression patterns and positive selection on dental genes reveal complex evolutionary context of ever-growing rodent molars.</title>
        <authorList>
            <person name="Calamari Z.T."/>
            <person name="Song A."/>
            <person name="Cohen E."/>
            <person name="Akter M."/>
            <person name="Roy R.D."/>
            <person name="Hallikas O."/>
            <person name="Christensen M.M."/>
            <person name="Li P."/>
            <person name="Marangoni P."/>
            <person name="Jernvall J."/>
            <person name="Klein O.D."/>
        </authorList>
    </citation>
    <scope>NUCLEOTIDE SEQUENCE [LARGE SCALE GENOMIC DNA]</scope>
    <source>
        <strain evidence="6">V071</strain>
    </source>
</reference>
<dbReference type="InterPro" id="IPR003165">
    <property type="entry name" value="Piwi"/>
</dbReference>
<feature type="domain" description="PAZ" evidence="4">
    <location>
        <begin position="215"/>
        <end position="314"/>
    </location>
</feature>
<comment type="caution">
    <text evidence="6">The sequence shown here is derived from an EMBL/GenBank/DDBJ whole genome shotgun (WGS) entry which is preliminary data.</text>
</comment>
<dbReference type="InterPro" id="IPR036085">
    <property type="entry name" value="PAZ_dom_sf"/>
</dbReference>
<dbReference type="AlphaFoldDB" id="A0AAW0IBZ5"/>
<dbReference type="GO" id="GO:0003723">
    <property type="term" value="F:RNA binding"/>
    <property type="evidence" value="ECO:0007669"/>
    <property type="project" value="UniProtKB-KW"/>
</dbReference>
<dbReference type="FunFam" id="3.30.420.10:FF:000014">
    <property type="entry name" value="Piwi-like RNA-mediated gene silencing 1"/>
    <property type="match status" value="1"/>
</dbReference>
<dbReference type="Pfam" id="PF02170">
    <property type="entry name" value="PAZ"/>
    <property type="match status" value="1"/>
</dbReference>
<protein>
    <recommendedName>
        <fullName evidence="8">Piwi-like protein 3</fullName>
    </recommendedName>
</protein>
<dbReference type="SMART" id="SM00949">
    <property type="entry name" value="PAZ"/>
    <property type="match status" value="1"/>
</dbReference>
<dbReference type="PANTHER" id="PTHR22891">
    <property type="entry name" value="EUKARYOTIC TRANSLATION INITIATION FACTOR 2C"/>
    <property type="match status" value="1"/>
</dbReference>
<sequence length="581" mass="67285">MKEAEHHPTAITKEQTQRPCGIYQDLVVNTRKEMKHVKDSKRGTEGKVINLQTNHYQVTCGCEIAYKYNIDYQPDIEDFNIRTSLLLRHESILGKFHIFDGNSLLLPQRLQHLEMELVSQTKGDEKVRIRIRLSSELHPNHPDWLRYYNILFGKMLKQKKLEELDSNPGDLRDITVMLQGTSMDIQRSYNASILPYERSLTLCADVTHRLHQTKTVLDILREKSEVPNEEVSKELVGSIVYTLYNNKTYRIDDISWDKHPDDTFKKSDGSMISFKDYYWEVVCVLPDNRKQRYEEIKTFLCVENPVPSQCVVASTLNHEKNLTTVVTKIAQQMNCKMGGALWKVDTRMEKTMFIGIDCFHDIVNRQKSVAAFVASTKEDLTMWHSQCLFQDTAQEIVGDLRSCLQAALDSWVANEKREPQSVVVYRDGVGDGQLQALLVNEVRQFQKFFTSRVKLTFIVVKKRINTRFFYDNGEEVTNPPSGTVVDQVVTRDEWYDFYIVSQTSNSGTVTPTHYNVIYDTKGLTPNQVQCLTYRLCHMYYNLPGIIRVPAPCHYAHRLAYFVGKSIRQKPASALSDYLYYL</sequence>
<dbReference type="SUPFAM" id="SSF101690">
    <property type="entry name" value="PAZ domain"/>
    <property type="match status" value="1"/>
</dbReference>
<keyword evidence="3" id="KW-0943">RNA-mediated gene silencing</keyword>
<dbReference type="EMBL" id="JBBHLL010000165">
    <property type="protein sequence ID" value="KAK7811777.1"/>
    <property type="molecule type" value="Genomic_DNA"/>
</dbReference>
<gene>
    <name evidence="6" type="ORF">U0070_016849</name>
</gene>
<dbReference type="Proteomes" id="UP001488838">
    <property type="component" value="Unassembled WGS sequence"/>
</dbReference>
<dbReference type="SMART" id="SM00950">
    <property type="entry name" value="Piwi"/>
    <property type="match status" value="1"/>
</dbReference>
<evidence type="ECO:0000313" key="6">
    <source>
        <dbReference type="EMBL" id="KAK7811777.1"/>
    </source>
</evidence>
<keyword evidence="7" id="KW-1185">Reference proteome</keyword>
<evidence type="ECO:0000256" key="2">
    <source>
        <dbReference type="ARBA" id="ARBA00022884"/>
    </source>
</evidence>
<dbReference type="Pfam" id="PF02171">
    <property type="entry name" value="Piwi"/>
    <property type="match status" value="1"/>
</dbReference>
<evidence type="ECO:0000259" key="4">
    <source>
        <dbReference type="PROSITE" id="PS50821"/>
    </source>
</evidence>
<evidence type="ECO:0000313" key="7">
    <source>
        <dbReference type="Proteomes" id="UP001488838"/>
    </source>
</evidence>
<dbReference type="CDD" id="cd04658">
    <property type="entry name" value="Piwi_piwi-like_Euk"/>
    <property type="match status" value="1"/>
</dbReference>
<dbReference type="GO" id="GO:0006417">
    <property type="term" value="P:regulation of translation"/>
    <property type="evidence" value="ECO:0007669"/>
    <property type="project" value="UniProtKB-KW"/>
</dbReference>
<evidence type="ECO:0008006" key="8">
    <source>
        <dbReference type="Google" id="ProtNLM"/>
    </source>
</evidence>
<dbReference type="InterPro" id="IPR012337">
    <property type="entry name" value="RNaseH-like_sf"/>
</dbReference>
<dbReference type="PROSITE" id="PS50822">
    <property type="entry name" value="PIWI"/>
    <property type="match status" value="1"/>
</dbReference>
<dbReference type="Pfam" id="PF23278">
    <property type="entry name" value="Piwi_N"/>
    <property type="match status" value="1"/>
</dbReference>
<accession>A0AAW0IBZ5</accession>
<evidence type="ECO:0000256" key="1">
    <source>
        <dbReference type="ARBA" id="ARBA00022845"/>
    </source>
</evidence>
<organism evidence="6 7">
    <name type="scientific">Myodes glareolus</name>
    <name type="common">Bank vole</name>
    <name type="synonym">Clethrionomys glareolus</name>
    <dbReference type="NCBI Taxonomy" id="447135"/>
    <lineage>
        <taxon>Eukaryota</taxon>
        <taxon>Metazoa</taxon>
        <taxon>Chordata</taxon>
        <taxon>Craniata</taxon>
        <taxon>Vertebrata</taxon>
        <taxon>Euteleostomi</taxon>
        <taxon>Mammalia</taxon>
        <taxon>Eutheria</taxon>
        <taxon>Euarchontoglires</taxon>
        <taxon>Glires</taxon>
        <taxon>Rodentia</taxon>
        <taxon>Myomorpha</taxon>
        <taxon>Muroidea</taxon>
        <taxon>Cricetidae</taxon>
        <taxon>Arvicolinae</taxon>
        <taxon>Myodes</taxon>
    </lineage>
</organism>
<keyword evidence="1" id="KW-0810">Translation regulation</keyword>
<evidence type="ECO:0000256" key="3">
    <source>
        <dbReference type="ARBA" id="ARBA00023158"/>
    </source>
</evidence>
<dbReference type="Gene3D" id="3.40.50.2300">
    <property type="match status" value="1"/>
</dbReference>